<sequence length="195" mass="21470">MLDVHTIGHAFRSLSSPDPIVSDVARKSLESVVYKKIRAEPDLFLLADYLNSSVSGRFTRDAGDLSTIWSRARNAAQRLAKRLRFEWAASEATDYLVIYVQKRPNAVSIAPSAAKILVRVLREELESAYITKLASLPDQGKTIGVISLHPASNHFIQAGHYTRFCDGNFIHSAHLGVLQLKGLANLTLNAGNVVM</sequence>
<keyword evidence="2" id="KW-1185">Reference proteome</keyword>
<name>A0A8X6JVX9_9ARAC</name>
<accession>A0A8X6JVX9</accession>
<dbReference type="OrthoDB" id="6435321at2759"/>
<proteinExistence type="predicted"/>
<dbReference type="EMBL" id="BMAV01025240">
    <property type="protein sequence ID" value="GFS39868.1"/>
    <property type="molecule type" value="Genomic_DNA"/>
</dbReference>
<evidence type="ECO:0000313" key="2">
    <source>
        <dbReference type="Proteomes" id="UP000886998"/>
    </source>
</evidence>
<dbReference type="Proteomes" id="UP000886998">
    <property type="component" value="Unassembled WGS sequence"/>
</dbReference>
<reference evidence="1" key="1">
    <citation type="submission" date="2020-08" db="EMBL/GenBank/DDBJ databases">
        <title>Multicomponent nature underlies the extraordinary mechanical properties of spider dragline silk.</title>
        <authorList>
            <person name="Kono N."/>
            <person name="Nakamura H."/>
            <person name="Mori M."/>
            <person name="Yoshida Y."/>
            <person name="Ohtoshi R."/>
            <person name="Malay A.D."/>
            <person name="Moran D.A.P."/>
            <person name="Tomita M."/>
            <person name="Numata K."/>
            <person name="Arakawa K."/>
        </authorList>
    </citation>
    <scope>NUCLEOTIDE SEQUENCE</scope>
</reference>
<dbReference type="GO" id="GO:0003964">
    <property type="term" value="F:RNA-directed DNA polymerase activity"/>
    <property type="evidence" value="ECO:0007669"/>
    <property type="project" value="UniProtKB-KW"/>
</dbReference>
<evidence type="ECO:0000313" key="1">
    <source>
        <dbReference type="EMBL" id="GFS39868.1"/>
    </source>
</evidence>
<comment type="caution">
    <text evidence="1">The sequence shown here is derived from an EMBL/GenBank/DDBJ whole genome shotgun (WGS) entry which is preliminary data.</text>
</comment>
<keyword evidence="1" id="KW-0695">RNA-directed DNA polymerase</keyword>
<keyword evidence="1" id="KW-0808">Transferase</keyword>
<protein>
    <submittedName>
        <fullName evidence="1">Reverse transcriptase domain-containing protein</fullName>
    </submittedName>
</protein>
<gene>
    <name evidence="1" type="ORF">TNIN_33971</name>
</gene>
<dbReference type="AlphaFoldDB" id="A0A8X6JVX9"/>
<keyword evidence="1" id="KW-0548">Nucleotidyltransferase</keyword>
<organism evidence="1 2">
    <name type="scientific">Trichonephila inaurata madagascariensis</name>
    <dbReference type="NCBI Taxonomy" id="2747483"/>
    <lineage>
        <taxon>Eukaryota</taxon>
        <taxon>Metazoa</taxon>
        <taxon>Ecdysozoa</taxon>
        <taxon>Arthropoda</taxon>
        <taxon>Chelicerata</taxon>
        <taxon>Arachnida</taxon>
        <taxon>Araneae</taxon>
        <taxon>Araneomorphae</taxon>
        <taxon>Entelegynae</taxon>
        <taxon>Araneoidea</taxon>
        <taxon>Nephilidae</taxon>
        <taxon>Trichonephila</taxon>
        <taxon>Trichonephila inaurata</taxon>
    </lineage>
</organism>